<evidence type="ECO:0000313" key="2">
    <source>
        <dbReference type="EMBL" id="CAL6029608.1"/>
    </source>
</evidence>
<evidence type="ECO:0000313" key="1">
    <source>
        <dbReference type="EMBL" id="CAI9965707.1"/>
    </source>
</evidence>
<protein>
    <submittedName>
        <fullName evidence="2">Hypothetical_protein</fullName>
    </submittedName>
</protein>
<keyword evidence="3" id="KW-1185">Reference proteome</keyword>
<reference evidence="2 3" key="2">
    <citation type="submission" date="2024-07" db="EMBL/GenBank/DDBJ databases">
        <authorList>
            <person name="Akdeniz Z."/>
        </authorList>
    </citation>
    <scope>NUCLEOTIDE SEQUENCE [LARGE SCALE GENOMIC DNA]</scope>
</reference>
<reference evidence="1" key="1">
    <citation type="submission" date="2023-06" db="EMBL/GenBank/DDBJ databases">
        <authorList>
            <person name="Kurt Z."/>
        </authorList>
    </citation>
    <scope>NUCLEOTIDE SEQUENCE</scope>
</reference>
<sequence>MWHNFQRAPKCDRTQLILQHCREIGILYCNFGSSLDQILFNQVVRTKKIYQLCGPSLAETYTAYVDYTPSNCTLCYSQFTSKMLVFYMLSYNPYRFQNQRTSFTRSKLIVRT</sequence>
<gene>
    <name evidence="2" type="ORF">HINF_LOCUS32485</name>
    <name evidence="1" type="ORF">HINF_LOCUS53352</name>
</gene>
<organism evidence="1">
    <name type="scientific">Hexamita inflata</name>
    <dbReference type="NCBI Taxonomy" id="28002"/>
    <lineage>
        <taxon>Eukaryota</taxon>
        <taxon>Metamonada</taxon>
        <taxon>Diplomonadida</taxon>
        <taxon>Hexamitidae</taxon>
        <taxon>Hexamitinae</taxon>
        <taxon>Hexamita</taxon>
    </lineage>
</organism>
<dbReference type="EMBL" id="CAXDID020000111">
    <property type="protein sequence ID" value="CAL6029608.1"/>
    <property type="molecule type" value="Genomic_DNA"/>
</dbReference>
<name>A0AA86QYL9_9EUKA</name>
<comment type="caution">
    <text evidence="1">The sequence shown here is derived from an EMBL/GenBank/DDBJ whole genome shotgun (WGS) entry which is preliminary data.</text>
</comment>
<evidence type="ECO:0000313" key="3">
    <source>
        <dbReference type="Proteomes" id="UP001642409"/>
    </source>
</evidence>
<dbReference type="Proteomes" id="UP001642409">
    <property type="component" value="Unassembled WGS sequence"/>
</dbReference>
<accession>A0AA86QYL9</accession>
<dbReference type="EMBL" id="CATOUU010000994">
    <property type="protein sequence ID" value="CAI9965707.1"/>
    <property type="molecule type" value="Genomic_DNA"/>
</dbReference>
<proteinExistence type="predicted"/>
<dbReference type="AlphaFoldDB" id="A0AA86QYL9"/>